<organism evidence="1 2">
    <name type="scientific">Amanita muscaria (strain Koide BX008)</name>
    <dbReference type="NCBI Taxonomy" id="946122"/>
    <lineage>
        <taxon>Eukaryota</taxon>
        <taxon>Fungi</taxon>
        <taxon>Dikarya</taxon>
        <taxon>Basidiomycota</taxon>
        <taxon>Agaricomycotina</taxon>
        <taxon>Agaricomycetes</taxon>
        <taxon>Agaricomycetidae</taxon>
        <taxon>Agaricales</taxon>
        <taxon>Pluteineae</taxon>
        <taxon>Amanitaceae</taxon>
        <taxon>Amanita</taxon>
    </lineage>
</organism>
<dbReference type="EMBL" id="KN818226">
    <property type="protein sequence ID" value="KIL69268.1"/>
    <property type="molecule type" value="Genomic_DNA"/>
</dbReference>
<dbReference type="HOGENOM" id="CLU_2922144_0_0_1"/>
<proteinExistence type="predicted"/>
<name>A0A0C2XJK4_AMAMK</name>
<dbReference type="Proteomes" id="UP000054549">
    <property type="component" value="Unassembled WGS sequence"/>
</dbReference>
<dbReference type="AlphaFoldDB" id="A0A0C2XJK4"/>
<protein>
    <submittedName>
        <fullName evidence="1">Uncharacterized protein</fullName>
    </submittedName>
</protein>
<dbReference type="InParanoid" id="A0A0C2XJK4"/>
<keyword evidence="2" id="KW-1185">Reference proteome</keyword>
<evidence type="ECO:0000313" key="1">
    <source>
        <dbReference type="EMBL" id="KIL69268.1"/>
    </source>
</evidence>
<evidence type="ECO:0000313" key="2">
    <source>
        <dbReference type="Proteomes" id="UP000054549"/>
    </source>
</evidence>
<reference evidence="1 2" key="1">
    <citation type="submission" date="2014-04" db="EMBL/GenBank/DDBJ databases">
        <title>Evolutionary Origins and Diversification of the Mycorrhizal Mutualists.</title>
        <authorList>
            <consortium name="DOE Joint Genome Institute"/>
            <consortium name="Mycorrhizal Genomics Consortium"/>
            <person name="Kohler A."/>
            <person name="Kuo A."/>
            <person name="Nagy L.G."/>
            <person name="Floudas D."/>
            <person name="Copeland A."/>
            <person name="Barry K.W."/>
            <person name="Cichocki N."/>
            <person name="Veneault-Fourrey C."/>
            <person name="LaButti K."/>
            <person name="Lindquist E.A."/>
            <person name="Lipzen A."/>
            <person name="Lundell T."/>
            <person name="Morin E."/>
            <person name="Murat C."/>
            <person name="Riley R."/>
            <person name="Ohm R."/>
            <person name="Sun H."/>
            <person name="Tunlid A."/>
            <person name="Henrissat B."/>
            <person name="Grigoriev I.V."/>
            <person name="Hibbett D.S."/>
            <person name="Martin F."/>
        </authorList>
    </citation>
    <scope>NUCLEOTIDE SEQUENCE [LARGE SCALE GENOMIC DNA]</scope>
    <source>
        <strain evidence="1 2">Koide BX008</strain>
    </source>
</reference>
<sequence>MTVSVSLDPFKSEWLRKGKGTESCCYELSLRIFPHDWCRLTLGANLTNPLSYAVSELPGLI</sequence>
<accession>A0A0C2XJK4</accession>
<gene>
    <name evidence="1" type="ORF">M378DRAFT_157520</name>
</gene>